<dbReference type="Gene3D" id="3.40.630.30">
    <property type="match status" value="1"/>
</dbReference>
<dbReference type="InterPro" id="IPR051531">
    <property type="entry name" value="N-acetyltransferase"/>
</dbReference>
<evidence type="ECO:0000313" key="3">
    <source>
        <dbReference type="Proteomes" id="UP001281305"/>
    </source>
</evidence>
<dbReference type="Pfam" id="PF13302">
    <property type="entry name" value="Acetyltransf_3"/>
    <property type="match status" value="1"/>
</dbReference>
<dbReference type="PROSITE" id="PS51186">
    <property type="entry name" value="GNAT"/>
    <property type="match status" value="1"/>
</dbReference>
<accession>A0ABZ2TDV8</accession>
<dbReference type="InterPro" id="IPR016181">
    <property type="entry name" value="Acyl_CoA_acyltransferase"/>
</dbReference>
<proteinExistence type="predicted"/>
<dbReference type="SUPFAM" id="SSF55729">
    <property type="entry name" value="Acyl-CoA N-acyltransferases (Nat)"/>
    <property type="match status" value="1"/>
</dbReference>
<sequence>MIRTERLLLRNARPSDLRPLHEIFSDPAAMRYWDRPAYKDISLTQKFLEWFMTPDPENREEYILDLDGTCIGKAGMWAKPEVGFIVHPNYWRLGFAFEAMQALTPRIWDRFPDLDILTAECDPRNTSSTALLHKLGFRLTRTEKQNFDYGGIEMCDTAYFELKRET</sequence>
<protein>
    <submittedName>
        <fullName evidence="2">GNAT family N-acetyltransferase</fullName>
    </submittedName>
</protein>
<organism evidence="2 3">
    <name type="scientific">Roseovarius rhodophyticola</name>
    <dbReference type="NCBI Taxonomy" id="3080827"/>
    <lineage>
        <taxon>Bacteria</taxon>
        <taxon>Pseudomonadati</taxon>
        <taxon>Pseudomonadota</taxon>
        <taxon>Alphaproteobacteria</taxon>
        <taxon>Rhodobacterales</taxon>
        <taxon>Roseobacteraceae</taxon>
        <taxon>Roseovarius</taxon>
    </lineage>
</organism>
<evidence type="ECO:0000259" key="1">
    <source>
        <dbReference type="PROSITE" id="PS51186"/>
    </source>
</evidence>
<feature type="domain" description="N-acetyltransferase" evidence="1">
    <location>
        <begin position="7"/>
        <end position="159"/>
    </location>
</feature>
<keyword evidence="3" id="KW-1185">Reference proteome</keyword>
<dbReference type="RefSeq" id="WP_317054594.1">
    <property type="nucleotide sequence ID" value="NZ_CP146606.1"/>
</dbReference>
<dbReference type="PANTHER" id="PTHR43792">
    <property type="entry name" value="GNAT FAMILY, PUTATIVE (AFU_ORTHOLOGUE AFUA_3G00765)-RELATED-RELATED"/>
    <property type="match status" value="1"/>
</dbReference>
<dbReference type="Proteomes" id="UP001281305">
    <property type="component" value="Chromosome"/>
</dbReference>
<reference evidence="2 3" key="1">
    <citation type="submission" date="2024-02" db="EMBL/GenBank/DDBJ databases">
        <title>Roseovarius strain W115 nov., isolated from a marine algae.</title>
        <authorList>
            <person name="Lee M.W."/>
            <person name="Lee J.K."/>
            <person name="Kim J.M."/>
            <person name="Choi D.G."/>
            <person name="Baek J.H."/>
            <person name="Bayburt H."/>
            <person name="Jung J.J."/>
            <person name="Han D.M."/>
            <person name="Jeon C.O."/>
        </authorList>
    </citation>
    <scope>NUCLEOTIDE SEQUENCE [LARGE SCALE GENOMIC DNA]</scope>
    <source>
        <strain evidence="2 3">W115</strain>
    </source>
</reference>
<dbReference type="PANTHER" id="PTHR43792:SF1">
    <property type="entry name" value="N-ACETYLTRANSFERASE DOMAIN-CONTAINING PROTEIN"/>
    <property type="match status" value="1"/>
</dbReference>
<gene>
    <name evidence="2" type="ORF">RZS32_016180</name>
</gene>
<dbReference type="InterPro" id="IPR000182">
    <property type="entry name" value="GNAT_dom"/>
</dbReference>
<name>A0ABZ2TDV8_9RHOB</name>
<dbReference type="EMBL" id="CP146606">
    <property type="protein sequence ID" value="WYK17907.1"/>
    <property type="molecule type" value="Genomic_DNA"/>
</dbReference>
<evidence type="ECO:0000313" key="2">
    <source>
        <dbReference type="EMBL" id="WYK17907.1"/>
    </source>
</evidence>